<proteinExistence type="predicted"/>
<organism evidence="3 4">
    <name type="scientific">Ancylobacter polymorphus</name>
    <dbReference type="NCBI Taxonomy" id="223390"/>
    <lineage>
        <taxon>Bacteria</taxon>
        <taxon>Pseudomonadati</taxon>
        <taxon>Pseudomonadota</taxon>
        <taxon>Alphaproteobacteria</taxon>
        <taxon>Hyphomicrobiales</taxon>
        <taxon>Xanthobacteraceae</taxon>
        <taxon>Ancylobacter</taxon>
    </lineage>
</organism>
<comment type="caution">
    <text evidence="3">The sequence shown here is derived from an EMBL/GenBank/DDBJ whole genome shotgun (WGS) entry which is preliminary data.</text>
</comment>
<evidence type="ECO:0000256" key="1">
    <source>
        <dbReference type="SAM" id="MobiDB-lite"/>
    </source>
</evidence>
<keyword evidence="2" id="KW-0472">Membrane</keyword>
<accession>A0ABU0B6L0</accession>
<reference evidence="3 4" key="1">
    <citation type="submission" date="2023-07" db="EMBL/GenBank/DDBJ databases">
        <title>Genomic Encyclopedia of Type Strains, Phase IV (KMG-IV): sequencing the most valuable type-strain genomes for metagenomic binning, comparative biology and taxonomic classification.</title>
        <authorList>
            <person name="Goeker M."/>
        </authorList>
    </citation>
    <scope>NUCLEOTIDE SEQUENCE [LARGE SCALE GENOMIC DNA]</scope>
    <source>
        <strain evidence="3 4">DSM 2457</strain>
    </source>
</reference>
<dbReference type="EMBL" id="JAUSUI010000001">
    <property type="protein sequence ID" value="MDQ0301461.1"/>
    <property type="molecule type" value="Genomic_DNA"/>
</dbReference>
<keyword evidence="2" id="KW-0812">Transmembrane</keyword>
<dbReference type="Proteomes" id="UP001224682">
    <property type="component" value="Unassembled WGS sequence"/>
</dbReference>
<name>A0ABU0B6L0_9HYPH</name>
<keyword evidence="4" id="KW-1185">Reference proteome</keyword>
<keyword evidence="2" id="KW-1133">Transmembrane helix</keyword>
<evidence type="ECO:0000256" key="2">
    <source>
        <dbReference type="SAM" id="Phobius"/>
    </source>
</evidence>
<protein>
    <submittedName>
        <fullName evidence="3">Uncharacterized protein</fullName>
    </submittedName>
</protein>
<evidence type="ECO:0000313" key="4">
    <source>
        <dbReference type="Proteomes" id="UP001224682"/>
    </source>
</evidence>
<gene>
    <name evidence="3" type="ORF">J2S75_000472</name>
</gene>
<sequence length="138" mass="15498">MDVVFYLSALGWGLFVYYQGRSHIFNRVTMCWPALAIATVLPDRTGRMVRAGELGPVQLAMPALTLAVLMFCGIPFIQNIGPLWRDAVRMLDGRVRLPRLSWQTSWTSFAANRGRGTNGSSLRSGRACTRRLPRDGRR</sequence>
<dbReference type="RefSeq" id="WP_307017835.1">
    <property type="nucleotide sequence ID" value="NZ_JAUSUI010000001.1"/>
</dbReference>
<evidence type="ECO:0000313" key="3">
    <source>
        <dbReference type="EMBL" id="MDQ0301461.1"/>
    </source>
</evidence>
<feature type="region of interest" description="Disordered" evidence="1">
    <location>
        <begin position="113"/>
        <end position="138"/>
    </location>
</feature>
<feature type="transmembrane region" description="Helical" evidence="2">
    <location>
        <begin position="61"/>
        <end position="84"/>
    </location>
</feature>